<dbReference type="Proteomes" id="UP000238479">
    <property type="component" value="Chromosome 5"/>
</dbReference>
<dbReference type="GO" id="GO:0016020">
    <property type="term" value="C:membrane"/>
    <property type="evidence" value="ECO:0007669"/>
    <property type="project" value="UniProtKB-SubCell"/>
</dbReference>
<keyword evidence="2 4" id="KW-0812">Transmembrane</keyword>
<keyword evidence="6" id="KW-1185">Reference proteome</keyword>
<organism evidence="5 6">
    <name type="scientific">Rosa chinensis</name>
    <name type="common">China rose</name>
    <dbReference type="NCBI Taxonomy" id="74649"/>
    <lineage>
        <taxon>Eukaryota</taxon>
        <taxon>Viridiplantae</taxon>
        <taxon>Streptophyta</taxon>
        <taxon>Embryophyta</taxon>
        <taxon>Tracheophyta</taxon>
        <taxon>Spermatophyta</taxon>
        <taxon>Magnoliopsida</taxon>
        <taxon>eudicotyledons</taxon>
        <taxon>Gunneridae</taxon>
        <taxon>Pentapetalae</taxon>
        <taxon>rosids</taxon>
        <taxon>fabids</taxon>
        <taxon>Rosales</taxon>
        <taxon>Rosaceae</taxon>
        <taxon>Rosoideae</taxon>
        <taxon>Rosoideae incertae sedis</taxon>
        <taxon>Rosa</taxon>
    </lineage>
</organism>
<comment type="caution">
    <text evidence="5">The sequence shown here is derived from an EMBL/GenBank/DDBJ whole genome shotgun (WGS) entry which is preliminary data.</text>
</comment>
<evidence type="ECO:0000313" key="6">
    <source>
        <dbReference type="Proteomes" id="UP000238479"/>
    </source>
</evidence>
<proteinExistence type="predicted"/>
<accession>A0A2P6QNL0</accession>
<keyword evidence="4" id="KW-1133">Transmembrane helix</keyword>
<dbReference type="InterPro" id="IPR023395">
    <property type="entry name" value="MCP_dom_sf"/>
</dbReference>
<protein>
    <submittedName>
        <fullName evidence="5">Putative mitochondrial carrier domain-containing protein</fullName>
    </submittedName>
</protein>
<keyword evidence="3 4" id="KW-0472">Membrane</keyword>
<evidence type="ECO:0000256" key="4">
    <source>
        <dbReference type="SAM" id="Phobius"/>
    </source>
</evidence>
<name>A0A2P6QNL0_ROSCH</name>
<sequence length="282" mass="31052">MKIMEEKKDRTEFEGLKPFWGLPPPPSVLKPFVHGGVAGLLTGSINGAMEYSGFHILKNVPLFRNHPTYVPRWIFVKIIPGLVLIDALAYSQLLGIYEILRRRAIAANEGMQPRLYQEAACGLIAGAAGTCVSFPLYLGLYRKRFESMGDAAGRWRLRSNLSHIFRYGSVSWKRRVGLGMGMVASYKPSLHYLVESRGFSEEDAKSGAGAISALSAAACAVLAPYACSLVLARETLRSRGPLGFLTGLSGLCFHEAPKVMVFWAVFEELQKYSKPSIESEQS</sequence>
<dbReference type="OrthoDB" id="1618019at2759"/>
<evidence type="ECO:0000313" key="5">
    <source>
        <dbReference type="EMBL" id="PRQ35747.1"/>
    </source>
</evidence>
<reference evidence="5 6" key="1">
    <citation type="journal article" date="2018" name="Nat. Genet.">
        <title>The Rosa genome provides new insights in the design of modern roses.</title>
        <authorList>
            <person name="Bendahmane M."/>
        </authorList>
    </citation>
    <scope>NUCLEOTIDE SEQUENCE [LARGE SCALE GENOMIC DNA]</scope>
    <source>
        <strain evidence="6">cv. Old Blush</strain>
    </source>
</reference>
<evidence type="ECO:0000256" key="1">
    <source>
        <dbReference type="ARBA" id="ARBA00004370"/>
    </source>
</evidence>
<dbReference type="Gene3D" id="1.50.40.10">
    <property type="entry name" value="Mitochondrial carrier domain"/>
    <property type="match status" value="1"/>
</dbReference>
<dbReference type="SUPFAM" id="SSF103506">
    <property type="entry name" value="Mitochondrial carrier"/>
    <property type="match status" value="1"/>
</dbReference>
<dbReference type="Gramene" id="PRQ35747">
    <property type="protein sequence ID" value="PRQ35747"/>
    <property type="gene ID" value="RchiOBHm_Chr5g0083321"/>
</dbReference>
<feature type="transmembrane region" description="Helical" evidence="4">
    <location>
        <begin position="74"/>
        <end position="95"/>
    </location>
</feature>
<dbReference type="EMBL" id="PDCK01000043">
    <property type="protein sequence ID" value="PRQ35747.1"/>
    <property type="molecule type" value="Genomic_DNA"/>
</dbReference>
<evidence type="ECO:0000256" key="3">
    <source>
        <dbReference type="ARBA" id="ARBA00023136"/>
    </source>
</evidence>
<feature type="transmembrane region" description="Helical" evidence="4">
    <location>
        <begin position="115"/>
        <end position="138"/>
    </location>
</feature>
<comment type="subcellular location">
    <subcellularLocation>
        <location evidence="1">Membrane</location>
    </subcellularLocation>
</comment>
<evidence type="ECO:0000256" key="2">
    <source>
        <dbReference type="ARBA" id="ARBA00022692"/>
    </source>
</evidence>
<gene>
    <name evidence="5" type="ORF">RchiOBHm_Chr5g0083321</name>
</gene>
<dbReference type="STRING" id="74649.A0A2P6QNL0"/>
<dbReference type="AlphaFoldDB" id="A0A2P6QNL0"/>